<reference evidence="11" key="1">
    <citation type="submission" date="2025-08" db="UniProtKB">
        <authorList>
            <consortium name="RefSeq"/>
        </authorList>
    </citation>
    <scope>IDENTIFICATION</scope>
    <source>
        <tissue evidence="11">Gonads</tissue>
    </source>
</reference>
<dbReference type="CDD" id="cd00110">
    <property type="entry name" value="LamG"/>
    <property type="match status" value="4"/>
</dbReference>
<feature type="disulfide bond" evidence="4">
    <location>
        <begin position="1402"/>
        <end position="1411"/>
    </location>
</feature>
<dbReference type="InterPro" id="IPR013320">
    <property type="entry name" value="ConA-like_dom_sf"/>
</dbReference>
<dbReference type="SMART" id="SM00179">
    <property type="entry name" value="EGF_CA"/>
    <property type="match status" value="6"/>
</dbReference>
<dbReference type="OrthoDB" id="6148519at2759"/>
<feature type="disulfide bond" evidence="4">
    <location>
        <begin position="1905"/>
        <end position="1914"/>
    </location>
</feature>
<feature type="disulfide bond" evidence="4">
    <location>
        <begin position="1157"/>
        <end position="1166"/>
    </location>
</feature>
<dbReference type="InterPro" id="IPR000152">
    <property type="entry name" value="EGF-type_Asp/Asn_hydroxyl_site"/>
</dbReference>
<dbReference type="PROSITE" id="PS50026">
    <property type="entry name" value="EGF_3"/>
    <property type="match status" value="8"/>
</dbReference>
<feature type="disulfide bond" evidence="4">
    <location>
        <begin position="1667"/>
        <end position="1676"/>
    </location>
</feature>
<evidence type="ECO:0000256" key="6">
    <source>
        <dbReference type="SAM" id="MobiDB-lite"/>
    </source>
</evidence>
<feature type="domain" description="EGF-like" evidence="9">
    <location>
        <begin position="1603"/>
        <end position="1636"/>
    </location>
</feature>
<feature type="compositionally biased region" description="Low complexity" evidence="6">
    <location>
        <begin position="806"/>
        <end position="820"/>
    </location>
</feature>
<feature type="disulfide bond" evidence="4">
    <location>
        <begin position="2165"/>
        <end position="2174"/>
    </location>
</feature>
<keyword evidence="2" id="KW-0677">Repeat</keyword>
<accession>A0A2R2MRD8</accession>
<dbReference type="SMART" id="SM00282">
    <property type="entry name" value="LamG"/>
    <property type="match status" value="4"/>
</dbReference>
<dbReference type="CDD" id="cd00054">
    <property type="entry name" value="EGF_CA"/>
    <property type="match status" value="7"/>
</dbReference>
<dbReference type="KEGG" id="lak:106168527"/>
<feature type="domain" description="EGF-like" evidence="9">
    <location>
        <begin position="2176"/>
        <end position="2214"/>
    </location>
</feature>
<feature type="disulfide bond" evidence="4">
    <location>
        <begin position="1945"/>
        <end position="1954"/>
    </location>
</feature>
<feature type="domain" description="Laminin G" evidence="8">
    <location>
        <begin position="1417"/>
        <end position="1607"/>
    </location>
</feature>
<feature type="domain" description="Laminin G" evidence="8">
    <location>
        <begin position="1684"/>
        <end position="1878"/>
    </location>
</feature>
<feature type="compositionally biased region" description="Low complexity" evidence="6">
    <location>
        <begin position="1083"/>
        <end position="1120"/>
    </location>
</feature>
<feature type="domain" description="EGF-like" evidence="9">
    <location>
        <begin position="1127"/>
        <end position="1167"/>
    </location>
</feature>
<dbReference type="SMART" id="SM00181">
    <property type="entry name" value="EGF"/>
    <property type="match status" value="8"/>
</dbReference>
<dbReference type="InterPro" id="IPR018097">
    <property type="entry name" value="EGF_Ca-bd_CS"/>
</dbReference>
<keyword evidence="1 4" id="KW-0245">EGF-like domain</keyword>
<dbReference type="PANTHER" id="PTHR15036:SF93">
    <property type="entry name" value="EYS PROTEIN"/>
    <property type="match status" value="1"/>
</dbReference>
<evidence type="ECO:0000256" key="2">
    <source>
        <dbReference type="ARBA" id="ARBA00022737"/>
    </source>
</evidence>
<dbReference type="InterPro" id="IPR000742">
    <property type="entry name" value="EGF"/>
</dbReference>
<feature type="region of interest" description="Disordered" evidence="6">
    <location>
        <begin position="950"/>
        <end position="1127"/>
    </location>
</feature>
<dbReference type="RefSeq" id="XP_023932811.1">
    <property type="nucleotide sequence ID" value="XM_024077043.1"/>
</dbReference>
<evidence type="ECO:0000313" key="11">
    <source>
        <dbReference type="RefSeq" id="XP_023932811.1"/>
    </source>
</evidence>
<evidence type="ECO:0000313" key="10">
    <source>
        <dbReference type="Proteomes" id="UP000085678"/>
    </source>
</evidence>
<keyword evidence="7" id="KW-0472">Membrane</keyword>
<feature type="disulfide bond" evidence="4">
    <location>
        <begin position="2204"/>
        <end position="2213"/>
    </location>
</feature>
<dbReference type="Pfam" id="PF02210">
    <property type="entry name" value="Laminin_G_2"/>
    <property type="match status" value="4"/>
</dbReference>
<dbReference type="PROSITE" id="PS01186">
    <property type="entry name" value="EGF_2"/>
    <property type="match status" value="3"/>
</dbReference>
<dbReference type="InterPro" id="IPR050372">
    <property type="entry name" value="Neurexin-related_CASP"/>
</dbReference>
<dbReference type="SUPFAM" id="SSF49899">
    <property type="entry name" value="Concanavalin A-like lectins/glucanases"/>
    <property type="match status" value="4"/>
</dbReference>
<feature type="domain" description="EGF-like" evidence="9">
    <location>
        <begin position="1373"/>
        <end position="1412"/>
    </location>
</feature>
<dbReference type="FunFam" id="2.10.25.10:FF:000061">
    <property type="entry name" value="Delta-like protein"/>
    <property type="match status" value="1"/>
</dbReference>
<feature type="disulfide bond" evidence="4">
    <location>
        <begin position="1648"/>
        <end position="1665"/>
    </location>
</feature>
<dbReference type="Gene3D" id="2.10.25.10">
    <property type="entry name" value="Laminin"/>
    <property type="match status" value="8"/>
</dbReference>
<feature type="compositionally biased region" description="Low complexity" evidence="6">
    <location>
        <begin position="829"/>
        <end position="910"/>
    </location>
</feature>
<dbReference type="PROSITE" id="PS00022">
    <property type="entry name" value="EGF_1"/>
    <property type="match status" value="7"/>
</dbReference>
<evidence type="ECO:0000259" key="8">
    <source>
        <dbReference type="PROSITE" id="PS50025"/>
    </source>
</evidence>
<dbReference type="GeneID" id="106168527"/>
<feature type="domain" description="EGF-like" evidence="9">
    <location>
        <begin position="2139"/>
        <end position="2175"/>
    </location>
</feature>
<feature type="domain" description="EGF-like" evidence="9">
    <location>
        <begin position="1639"/>
        <end position="1677"/>
    </location>
</feature>
<dbReference type="STRING" id="7574.A0A2R2MRD8"/>
<feature type="domain" description="Laminin G" evidence="8">
    <location>
        <begin position="1172"/>
        <end position="1352"/>
    </location>
</feature>
<gene>
    <name evidence="11" type="primary">LOC106168527</name>
</gene>
<feature type="region of interest" description="Disordered" evidence="6">
    <location>
        <begin position="795"/>
        <end position="935"/>
    </location>
</feature>
<feature type="disulfide bond" evidence="4">
    <location>
        <begin position="2185"/>
        <end position="2202"/>
    </location>
</feature>
<feature type="transmembrane region" description="Helical" evidence="7">
    <location>
        <begin position="2233"/>
        <end position="2259"/>
    </location>
</feature>
<dbReference type="PANTHER" id="PTHR15036">
    <property type="entry name" value="PIKACHURIN-LIKE PROTEIN"/>
    <property type="match status" value="1"/>
</dbReference>
<dbReference type="Proteomes" id="UP000085678">
    <property type="component" value="Unplaced"/>
</dbReference>
<name>A0A2R2MRD8_LINAN</name>
<dbReference type="InterPro" id="IPR001881">
    <property type="entry name" value="EGF-like_Ca-bd_dom"/>
</dbReference>
<dbReference type="PROSITE" id="PS01187">
    <property type="entry name" value="EGF_CA"/>
    <property type="match status" value="1"/>
</dbReference>
<dbReference type="SUPFAM" id="SSF57196">
    <property type="entry name" value="EGF/Laminin"/>
    <property type="match status" value="4"/>
</dbReference>
<evidence type="ECO:0000256" key="4">
    <source>
        <dbReference type="PROSITE-ProRule" id="PRU00076"/>
    </source>
</evidence>
<feature type="region of interest" description="Disordered" evidence="6">
    <location>
        <begin position="422"/>
        <end position="532"/>
    </location>
</feature>
<feature type="compositionally biased region" description="Low complexity" evidence="6">
    <location>
        <begin position="966"/>
        <end position="1023"/>
    </location>
</feature>
<feature type="compositionally biased region" description="Low complexity" evidence="6">
    <location>
        <begin position="950"/>
        <end position="959"/>
    </location>
</feature>
<feature type="compositionally biased region" description="Low complexity" evidence="6">
    <location>
        <begin position="424"/>
        <end position="528"/>
    </location>
</feature>
<proteinExistence type="predicted"/>
<feature type="domain" description="EGF-like" evidence="9">
    <location>
        <begin position="1879"/>
        <end position="1915"/>
    </location>
</feature>
<feature type="domain" description="Laminin G" evidence="8">
    <location>
        <begin position="1961"/>
        <end position="2138"/>
    </location>
</feature>
<protein>
    <submittedName>
        <fullName evidence="11">Protein eyes shut-like</fullName>
    </submittedName>
</protein>
<evidence type="ECO:0000256" key="3">
    <source>
        <dbReference type="ARBA" id="ARBA00023157"/>
    </source>
</evidence>
<dbReference type="PROSITE" id="PS00010">
    <property type="entry name" value="ASX_HYDROXYL"/>
    <property type="match status" value="1"/>
</dbReference>
<feature type="disulfide bond" evidence="5">
    <location>
        <begin position="2111"/>
        <end position="2138"/>
    </location>
</feature>
<evidence type="ECO:0000256" key="1">
    <source>
        <dbReference type="ARBA" id="ARBA00022536"/>
    </source>
</evidence>
<dbReference type="GO" id="GO:0016020">
    <property type="term" value="C:membrane"/>
    <property type="evidence" value="ECO:0007669"/>
    <property type="project" value="UniProtKB-SubCell"/>
</dbReference>
<feature type="domain" description="EGF-like" evidence="9">
    <location>
        <begin position="1917"/>
        <end position="1955"/>
    </location>
</feature>
<dbReference type="InParanoid" id="A0A2R2MRD8"/>
<keyword evidence="7" id="KW-1133">Transmembrane helix</keyword>
<comment type="caution">
    <text evidence="4">Lacks conserved residue(s) required for the propagation of feature annotation.</text>
</comment>
<dbReference type="InterPro" id="IPR013032">
    <property type="entry name" value="EGF-like_CS"/>
</dbReference>
<dbReference type="Pfam" id="PF12661">
    <property type="entry name" value="hEGF"/>
    <property type="match status" value="1"/>
</dbReference>
<dbReference type="GO" id="GO:0005509">
    <property type="term" value="F:calcium ion binding"/>
    <property type="evidence" value="ECO:0007669"/>
    <property type="project" value="InterPro"/>
</dbReference>
<dbReference type="PROSITE" id="PS50025">
    <property type="entry name" value="LAM_G_DOMAIN"/>
    <property type="match status" value="4"/>
</dbReference>
<dbReference type="InterPro" id="IPR001791">
    <property type="entry name" value="Laminin_G"/>
</dbReference>
<dbReference type="FunFam" id="2.60.120.200:FF:000210">
    <property type="entry name" value="Protein eyes shut homolog"/>
    <property type="match status" value="1"/>
</dbReference>
<evidence type="ECO:0000256" key="5">
    <source>
        <dbReference type="PROSITE-ProRule" id="PRU00122"/>
    </source>
</evidence>
<keyword evidence="10" id="KW-1185">Reference proteome</keyword>
<feature type="compositionally biased region" description="Polar residues" evidence="6">
    <location>
        <begin position="1065"/>
        <end position="1082"/>
    </location>
</feature>
<feature type="compositionally biased region" description="Low complexity" evidence="6">
    <location>
        <begin position="1036"/>
        <end position="1060"/>
    </location>
</feature>
<keyword evidence="3 4" id="KW-1015">Disulfide bond</keyword>
<evidence type="ECO:0000259" key="9">
    <source>
        <dbReference type="PROSITE" id="PS50026"/>
    </source>
</evidence>
<sequence length="2265" mass="236137">MTVTGDTTVGGSTMQDTLSGLISEDSRSVLLFSSSPVTVDVVATSFEFVLPSVTMVTDDASLTQSFASVMPSRFVDSLTHSPFASFGLLSSTALEVNSFSDTLIETTSSIPTESDLTRIPDTSVSVKSAVFSSSTVPSVASQQPETGVVFSDQSTTSTLSVPAASITAATATSAPSLSDIQPSATTLKTFVSTGDLSLSTTSLLGTSAEAVTVTYGVQSVLSEFGASIETFSSLKPSSLPDSYVTGPVTGSSSVFSSTIPLTIISTTTITTTMASSTSGATFTVSVVTPVTAVPTTTETTVTTVAPSAPVTTLTASVVTPVTAVPTATETTVTTVVPSAPVTTLTATVATPVSVVSSVTSEMVPSASVTTLTATRDTLTTSGVLQPSAPSLAATSSFASTVSTSETVTVLPSSVIRLSESSFISSDTGSTSSDTGLASTDTGSTLSDTGSTLSDTGSTSSDTGSKSSDTGAATSDTGSASSGTGLTSSDTGSTLSDTGSASSDTGSTLSDTGSPSSDTGFSTSDTSTSIDVKPSNTTTYVVVSESFVLMSDSLTTTFGDTLQISSSTLVPSSSASETASAASMIPTGTFVSDVAPTSVIGKSLSTLTLTPPIMSSDLSFTTIAMETVLSSASGKLPSVSEKVTSLPLPSDSVLPIGSSLPSSTQLPSDGVLPSDSVLPSSSIDMPDVTHTNFASLVDLSFTVSQPSFSTLTGDMSTSTVPVTISQSVTPSSAATSTMISTARTAPETVSSTSTTMVTVTMPTTGTTGSAQPTTTEAVKITTTTTVPLETTTDKLTTAVSSSKEPLTTTFTATSTESATGTVPERESRATTSSETMPTTGLTTPTDSVTTPPTTVTMPTTSVATPTSRLTTPTTGVTMPTTGVTTPTTDVTMPTTIGTTPTSTVTTPTSETTSKKESTPPSTTITQSATQETTTASDFTGFTTAEYSFSTTSATGGITTTPESFSHSTAKSTVQQSTTTQSITTTTAQTMADSTTSNATTATAAATTATTTTTTTASTAPQTSTEFTGAQTTVGQITPESTSAQTTPESTSAESTTTQTTPKPVDEQTTSDITTTRESSVTQRTSESTSAQSTSESTTPQSTSESTSPQSTSLPTTEQTTPEVSTVAPSRGCNAEPCLNGATCVNVTQNGVLDYMCMCTFKYEGKRCETEKSYSSSQYDSTGYLMYPPPQLQQSNTITLEFNTTQANGTLFYSDADYNADWTHYIYLYVENGVLKYQFSCKLERFTLNSGQVVNTGEIFNVTVIQTQDCFASLDVRGPAASPPRVELGMSFVFPSFRLTTLSNLYLGGLPSSVQPDNQVAPLASYVGCLGSMMVNGESYEYLDAVEGVNVYECGYVPPITTSPAPVTTVTPSPRPPTCADITCNHGGTCREVLTSGGGLVCDCALGFSGPRCKKEVVVYFPSFGGNSYLEHAAINVSMATSDLFLTFKTSHTSGTILFSQSQVSGSFMHLYVEGGYIKYQFACNHGNILMIDTQVYVATGNLTAVNLRHQHPWMTDVNTVRQRCSAAVQVDSYPEIISSQLVLATYGTYGPLYLGGYATGIYSPDARATPFLPFVGCIRNLQVNDREVDVFFDALRGQNIADCTVPPCSYEPCRNNATCQLDGESWFCDCLSDYTGVLCERRLCQHNPCQHGGTCIILQGQGQYVCLCPYGRRGVHCTEAAVISRPAFFGDQYGYSSYLAYPKIPSLEFEMDIRFKFTLNNLDTALDSGLMIFTGQQGNYPNGSDYLAVGMEGGHVVYMFDLGTGPRKLVSPEPVDTSATYHIVELGRSYSQGHLKVDNQVKVTGSSLGKLIGLNSFSEFYVGGYDVFEMKLLPLGVNFTVGFQGCIFDLEVRGGSSGQFQAPGLPPGHVTSGRNVQQCNASECAVNTCQNGGTCVDLGASFRCHCSSGWKGALCSEQISVCDTSSDCANGSTCVPLTEGGYRCDCPLGKAGERCEQSITISDPIFIGEASYMAFEPVHIGRSCDIRIQVNPRKQDGVLFYAAEHMNERSGDFIALSLNNGSVDLRLNLGTSPTAVLTSSTMVTPGVWSVIEVRRNGSHATLSVDGEVVTGTTTPGTVSLDTRSFFYLGGLPQLSMLNPSAVENDPVTYEGCIREFIVNGRTYDLTVEGAVSGLNVGDCDGTGCGYSVCQNGGTCNAAGDSYQCSCPQLYFGNRCEQSIYCRDHSCENGASCVPQEASATYTCSCPLGWSGQFCSQDYYPPRYTCVVFCVHAEFILVPGTAFPGLSLFFCLGNSVGFIGFGTRMNI</sequence>
<dbReference type="Gene3D" id="2.60.120.200">
    <property type="match status" value="4"/>
</dbReference>
<organism evidence="10 11">
    <name type="scientific">Lingula anatina</name>
    <name type="common">Brachiopod</name>
    <name type="synonym">Lingula unguis</name>
    <dbReference type="NCBI Taxonomy" id="7574"/>
    <lineage>
        <taxon>Eukaryota</taxon>
        <taxon>Metazoa</taxon>
        <taxon>Spiralia</taxon>
        <taxon>Lophotrochozoa</taxon>
        <taxon>Brachiopoda</taxon>
        <taxon>Linguliformea</taxon>
        <taxon>Lingulata</taxon>
        <taxon>Lingulida</taxon>
        <taxon>Linguloidea</taxon>
        <taxon>Lingulidae</taxon>
        <taxon>Lingula</taxon>
    </lineage>
</organism>
<feature type="compositionally biased region" description="Polar residues" evidence="6">
    <location>
        <begin position="1024"/>
        <end position="1034"/>
    </location>
</feature>
<evidence type="ECO:0000256" key="7">
    <source>
        <dbReference type="SAM" id="Phobius"/>
    </source>
</evidence>
<dbReference type="Pfam" id="PF00008">
    <property type="entry name" value="EGF"/>
    <property type="match status" value="2"/>
</dbReference>
<keyword evidence="7" id="KW-0812">Transmembrane</keyword>
<feature type="compositionally biased region" description="Low complexity" evidence="6">
    <location>
        <begin position="917"/>
        <end position="935"/>
    </location>
</feature>